<evidence type="ECO:0000313" key="1">
    <source>
        <dbReference type="EMBL" id="CAF1015348.1"/>
    </source>
</evidence>
<dbReference type="InterPro" id="IPR009003">
    <property type="entry name" value="Peptidase_S1_PA"/>
</dbReference>
<dbReference type="Proteomes" id="UP000663879">
    <property type="component" value="Unassembled WGS sequence"/>
</dbReference>
<evidence type="ECO:0000313" key="2">
    <source>
        <dbReference type="Proteomes" id="UP000663879"/>
    </source>
</evidence>
<dbReference type="InterPro" id="IPR043504">
    <property type="entry name" value="Peptidase_S1_PA_chymotrypsin"/>
</dbReference>
<keyword evidence="2" id="KW-1185">Reference proteome</keyword>
<dbReference type="AlphaFoldDB" id="A0A814HZZ1"/>
<dbReference type="Gene3D" id="2.40.10.10">
    <property type="entry name" value="Trypsin-like serine proteases"/>
    <property type="match status" value="1"/>
</dbReference>
<gene>
    <name evidence="1" type="ORF">OXX778_LOCUS17102</name>
</gene>
<protein>
    <submittedName>
        <fullName evidence="1">Uncharacterized protein</fullName>
    </submittedName>
</protein>
<dbReference type="SUPFAM" id="SSF50494">
    <property type="entry name" value="Trypsin-like serine proteases"/>
    <property type="match status" value="1"/>
</dbReference>
<dbReference type="EMBL" id="CAJNOC010004263">
    <property type="protein sequence ID" value="CAF1015348.1"/>
    <property type="molecule type" value="Genomic_DNA"/>
</dbReference>
<comment type="caution">
    <text evidence="1">The sequence shown here is derived from an EMBL/GenBank/DDBJ whole genome shotgun (WGS) entry which is preliminary data.</text>
</comment>
<organism evidence="1 2">
    <name type="scientific">Brachionus calyciflorus</name>
    <dbReference type="NCBI Taxonomy" id="104777"/>
    <lineage>
        <taxon>Eukaryota</taxon>
        <taxon>Metazoa</taxon>
        <taxon>Spiralia</taxon>
        <taxon>Gnathifera</taxon>
        <taxon>Rotifera</taxon>
        <taxon>Eurotatoria</taxon>
        <taxon>Monogononta</taxon>
        <taxon>Pseudotrocha</taxon>
        <taxon>Ploima</taxon>
        <taxon>Brachionidae</taxon>
        <taxon>Brachionus</taxon>
    </lineage>
</organism>
<sequence>MAPPYLNFTRYGIGLTSPTVATPLVTIVIAGYSSSGSSYTSYDLQNLKLDMYNTSMCANVQPNKTKNWDRQFCAGEHNAYGNTTGVRHGDYGSALYAPYEVNGNIKYVTICIFSYDVPCRTLHSPA</sequence>
<name>A0A814HZZ1_9BILA</name>
<proteinExistence type="predicted"/>
<accession>A0A814HZZ1</accession>
<reference evidence="1" key="1">
    <citation type="submission" date="2021-02" db="EMBL/GenBank/DDBJ databases">
        <authorList>
            <person name="Nowell W R."/>
        </authorList>
    </citation>
    <scope>NUCLEOTIDE SEQUENCE</scope>
    <source>
        <strain evidence="1">Ploen Becks lab</strain>
    </source>
</reference>
<dbReference type="OrthoDB" id="6380398at2759"/>